<evidence type="ECO:0000259" key="4">
    <source>
        <dbReference type="PROSITE" id="PS51077"/>
    </source>
</evidence>
<dbReference type="InterPro" id="IPR036388">
    <property type="entry name" value="WH-like_DNA-bd_sf"/>
</dbReference>
<evidence type="ECO:0000256" key="2">
    <source>
        <dbReference type="ARBA" id="ARBA00023125"/>
    </source>
</evidence>
<dbReference type="SUPFAM" id="SSF55781">
    <property type="entry name" value="GAF domain-like"/>
    <property type="match status" value="1"/>
</dbReference>
<name>A0A8J2ZDJ0_9PROT</name>
<dbReference type="PROSITE" id="PS51078">
    <property type="entry name" value="ICLR_ED"/>
    <property type="match status" value="1"/>
</dbReference>
<keyword evidence="7" id="KW-1185">Reference proteome</keyword>
<dbReference type="Proteomes" id="UP000597507">
    <property type="component" value="Unassembled WGS sequence"/>
</dbReference>
<sequence length="262" mass="27525">MPKEVGAVVAATRILRFLASLRRPAGATEVARTLDLNPSTAFNILRTLAGEGLVAFDPVAKTYAPGLGLAELAVASLDGIGAVRVVRPHLEALADRFGATMTLWLRTGPDRVVLVDRAEGQAMVRIHMNIGQRLPLLIGALGRCMAAHAGLPESELARRYAALRADALPPFRTFLRQVEQARRDGYAVDANNFVSGITTVSSAVLDGTGRPVMALSAVDLSARLDRAAARRLGAALAEAAGQVGRALGARPPADATARRKAA</sequence>
<dbReference type="Pfam" id="PF09339">
    <property type="entry name" value="HTH_IclR"/>
    <property type="match status" value="1"/>
</dbReference>
<evidence type="ECO:0000259" key="5">
    <source>
        <dbReference type="PROSITE" id="PS51078"/>
    </source>
</evidence>
<dbReference type="PANTHER" id="PTHR30136">
    <property type="entry name" value="HELIX-TURN-HELIX TRANSCRIPTIONAL REGULATOR, ICLR FAMILY"/>
    <property type="match status" value="1"/>
</dbReference>
<keyword evidence="1" id="KW-0805">Transcription regulation</keyword>
<keyword evidence="3" id="KW-0804">Transcription</keyword>
<dbReference type="PANTHER" id="PTHR30136:SF24">
    <property type="entry name" value="HTH-TYPE TRANSCRIPTIONAL REPRESSOR ALLR"/>
    <property type="match status" value="1"/>
</dbReference>
<comment type="caution">
    <text evidence="6">The sequence shown here is derived from an EMBL/GenBank/DDBJ whole genome shotgun (WGS) entry which is preliminary data.</text>
</comment>
<dbReference type="Gene3D" id="3.30.450.40">
    <property type="match status" value="1"/>
</dbReference>
<proteinExistence type="predicted"/>
<evidence type="ECO:0000313" key="6">
    <source>
        <dbReference type="EMBL" id="GGG40871.1"/>
    </source>
</evidence>
<evidence type="ECO:0000256" key="3">
    <source>
        <dbReference type="ARBA" id="ARBA00023163"/>
    </source>
</evidence>
<feature type="domain" description="HTH iclR-type" evidence="4">
    <location>
        <begin position="5"/>
        <end position="67"/>
    </location>
</feature>
<dbReference type="SUPFAM" id="SSF46785">
    <property type="entry name" value="Winged helix' DNA-binding domain"/>
    <property type="match status" value="1"/>
</dbReference>
<keyword evidence="2" id="KW-0238">DNA-binding</keyword>
<dbReference type="InterPro" id="IPR050707">
    <property type="entry name" value="HTH_MetabolicPath_Reg"/>
</dbReference>
<feature type="domain" description="IclR-ED" evidence="5">
    <location>
        <begin position="68"/>
        <end position="249"/>
    </location>
</feature>
<dbReference type="PROSITE" id="PS51077">
    <property type="entry name" value="HTH_ICLR"/>
    <property type="match status" value="1"/>
</dbReference>
<evidence type="ECO:0000313" key="7">
    <source>
        <dbReference type="Proteomes" id="UP000597507"/>
    </source>
</evidence>
<dbReference type="InterPro" id="IPR029016">
    <property type="entry name" value="GAF-like_dom_sf"/>
</dbReference>
<accession>A0A8J2ZDJ0</accession>
<dbReference type="SMART" id="SM00346">
    <property type="entry name" value="HTH_ICLR"/>
    <property type="match status" value="1"/>
</dbReference>
<dbReference type="AlphaFoldDB" id="A0A8J2ZDJ0"/>
<dbReference type="GO" id="GO:0045892">
    <property type="term" value="P:negative regulation of DNA-templated transcription"/>
    <property type="evidence" value="ECO:0007669"/>
    <property type="project" value="TreeGrafter"/>
</dbReference>
<gene>
    <name evidence="6" type="ORF">GCM10010964_30630</name>
</gene>
<organism evidence="6 7">
    <name type="scientific">Caldovatus sediminis</name>
    <dbReference type="NCBI Taxonomy" id="2041189"/>
    <lineage>
        <taxon>Bacteria</taxon>
        <taxon>Pseudomonadati</taxon>
        <taxon>Pseudomonadota</taxon>
        <taxon>Alphaproteobacteria</taxon>
        <taxon>Acetobacterales</taxon>
        <taxon>Roseomonadaceae</taxon>
        <taxon>Caldovatus</taxon>
    </lineage>
</organism>
<dbReference type="InterPro" id="IPR036390">
    <property type="entry name" value="WH_DNA-bd_sf"/>
</dbReference>
<dbReference type="RefSeq" id="WP_229678053.1">
    <property type="nucleotide sequence ID" value="NZ_BMKS01000009.1"/>
</dbReference>
<dbReference type="InterPro" id="IPR005471">
    <property type="entry name" value="Tscrpt_reg_IclR_N"/>
</dbReference>
<reference evidence="6 7" key="1">
    <citation type="journal article" date="2014" name="Int. J. Syst. Evol. Microbiol.">
        <title>Complete genome sequence of Corynebacterium casei LMG S-19264T (=DSM 44701T), isolated from a smear-ripened cheese.</title>
        <authorList>
            <consortium name="US DOE Joint Genome Institute (JGI-PGF)"/>
            <person name="Walter F."/>
            <person name="Albersmeier A."/>
            <person name="Kalinowski J."/>
            <person name="Ruckert C."/>
        </authorList>
    </citation>
    <scope>NUCLEOTIDE SEQUENCE [LARGE SCALE GENOMIC DNA]</scope>
    <source>
        <strain evidence="6 7">CGMCC 1.16330</strain>
    </source>
</reference>
<dbReference type="GO" id="GO:0003677">
    <property type="term" value="F:DNA binding"/>
    <property type="evidence" value="ECO:0007669"/>
    <property type="project" value="UniProtKB-KW"/>
</dbReference>
<dbReference type="Gene3D" id="1.10.10.10">
    <property type="entry name" value="Winged helix-like DNA-binding domain superfamily/Winged helix DNA-binding domain"/>
    <property type="match status" value="1"/>
</dbReference>
<dbReference type="GO" id="GO:0003700">
    <property type="term" value="F:DNA-binding transcription factor activity"/>
    <property type="evidence" value="ECO:0007669"/>
    <property type="project" value="TreeGrafter"/>
</dbReference>
<dbReference type="EMBL" id="BMKS01000009">
    <property type="protein sequence ID" value="GGG40871.1"/>
    <property type="molecule type" value="Genomic_DNA"/>
</dbReference>
<evidence type="ECO:0000256" key="1">
    <source>
        <dbReference type="ARBA" id="ARBA00023015"/>
    </source>
</evidence>
<dbReference type="InterPro" id="IPR014757">
    <property type="entry name" value="Tscrpt_reg_IclR_C"/>
</dbReference>
<protein>
    <submittedName>
        <fullName evidence="6">Transcriptional regulator</fullName>
    </submittedName>
</protein>
<dbReference type="Pfam" id="PF01614">
    <property type="entry name" value="IclR_C"/>
    <property type="match status" value="1"/>
</dbReference>